<dbReference type="Pfam" id="PF00076">
    <property type="entry name" value="RRM_1"/>
    <property type="match status" value="2"/>
</dbReference>
<sequence>MAFAARNSVYIRNLSPQVTEDVIRETFATCDAIERVLFRSFQGRTTEFFAQLDFATSKGVLEAHQMSGTKLLGQPVEISVMDPGSKDMGRKMWNVQKSWESVPEDQEETTSTEPQGVQAEYFRRFKEAEEDKRLRTVHIAGLAKEATEEDVRVICKQFGQVEALRMDKDNDGESFALVEFKERGSAQVVKRQEKYLVEERVLVFTEAKTMVDTTTFAEQSVQFNQPAFDPTTMKVVLAYQCHLNPKLAKARVAALQIAGEEIPKELIDAANQHSKPEEEQPIVWEGRGEQSCPLGAKEDRKRTRDGRDLDLPREGRRRRRGSRDRRESDQLRSQSRKRRRQQGEVPDAKKIARQVAENLLSEDRQGEEEDEVEAVPNTELFVLGSSESYSYEWEGDEEEIEKAKAAHAAEKHRIKEARKAEAERKAEEQRKAEEERKAEELRKLEEERKEALQRSRESQLDGPELALRVGAESAQNLVPGLRLWPDFLSEEEGKRLAEYLDQNGPSWKKEQFGVPTLYHVKHFGALGSLRPRLVRLPDPTRGEFDLPEEGILAEVSARLASGEMPWSSVLKGFIPNEANVNDYSRSEGSKLLMHWDDRGLYEEPVCSVTVLGECIMTFRPSGRSNFKSTSAEEGEGPSVRLLVPERSLLVLKGAARYEWQHGIPEPENFLSERRVAIIFRRVRGIPSTESKCAQAEDAALEKGGKGADIRAGKTQQHALVISSNWPDPDVSAAGRVTAGRLQMLRRLCAEDASASSAVTFASPARPGNSKGKLSAANGVNCIRIKLNDEASVMSALEAAGHPELVLFDGFNTEERFGHYVHQALPDAMRVLDMQDFHALRLGRERLIAAGVGATAVASFRPPADDEDLQRELASIHRCDATLAISEEERTLLVERYGIPSWKVCAAPFGFSNISDERPSFSRRDGALFIGNWRHRPNRDCARWLVKEVWPLVRQEVPDAVLNVYGANQTPEDAALDDPACGARVRGYCRSVESAMKSHKLLVAPLRFGAGVKGKVLEAMLHGLVVVTTPVGIEGIAPEREFPGYVVQNGGEDAQAFADVIVLALRDRHRWEVLQKVASGFIAEHFDEAKVEKSLRGFLRERWRTFIQDRERDYVGQMLWHTSLRSTQLMAKYIAAKEENRTLKADQAQRRPAA</sequence>
<dbReference type="InterPro" id="IPR000504">
    <property type="entry name" value="RRM_dom"/>
</dbReference>
<dbReference type="SMART" id="SM00360">
    <property type="entry name" value="RRM"/>
    <property type="match status" value="2"/>
</dbReference>
<dbReference type="Gene3D" id="3.40.50.2000">
    <property type="entry name" value="Glycogen Phosphorylase B"/>
    <property type="match status" value="1"/>
</dbReference>
<keyword evidence="5" id="KW-1185">Reference proteome</keyword>
<evidence type="ECO:0000313" key="5">
    <source>
        <dbReference type="Proteomes" id="UP001642484"/>
    </source>
</evidence>
<dbReference type="PANTHER" id="PTHR12463:SF1">
    <property type="entry name" value="2-OXOGLUTARATE AND FE-DEPENDENT OXYGENASE FAMILY PROTEIN"/>
    <property type="match status" value="1"/>
</dbReference>
<dbReference type="EMBL" id="CAXAMN010022729">
    <property type="protein sequence ID" value="CAK9072325.1"/>
    <property type="molecule type" value="Genomic_DNA"/>
</dbReference>
<dbReference type="Pfam" id="PF13532">
    <property type="entry name" value="2OG-FeII_Oxy_2"/>
    <property type="match status" value="1"/>
</dbReference>
<comment type="caution">
    <text evidence="4">The sequence shown here is derived from an EMBL/GenBank/DDBJ whole genome shotgun (WGS) entry which is preliminary data.</text>
</comment>
<dbReference type="SUPFAM" id="SSF53756">
    <property type="entry name" value="UDP-Glycosyltransferase/glycogen phosphorylase"/>
    <property type="match status" value="1"/>
</dbReference>
<dbReference type="CDD" id="cd00590">
    <property type="entry name" value="RRM_SF"/>
    <property type="match status" value="1"/>
</dbReference>
<dbReference type="Gene3D" id="3.30.70.330">
    <property type="match status" value="2"/>
</dbReference>
<feature type="compositionally biased region" description="Basic and acidic residues" evidence="2">
    <location>
        <begin position="401"/>
        <end position="441"/>
    </location>
</feature>
<protein>
    <recommendedName>
        <fullName evidence="3">RRM domain-containing protein</fullName>
    </recommendedName>
</protein>
<dbReference type="InterPro" id="IPR035979">
    <property type="entry name" value="RBD_domain_sf"/>
</dbReference>
<organism evidence="4 5">
    <name type="scientific">Durusdinium trenchii</name>
    <dbReference type="NCBI Taxonomy" id="1381693"/>
    <lineage>
        <taxon>Eukaryota</taxon>
        <taxon>Sar</taxon>
        <taxon>Alveolata</taxon>
        <taxon>Dinophyceae</taxon>
        <taxon>Suessiales</taxon>
        <taxon>Symbiodiniaceae</taxon>
        <taxon>Durusdinium</taxon>
    </lineage>
</organism>
<feature type="region of interest" description="Disordered" evidence="2">
    <location>
        <begin position="269"/>
        <end position="379"/>
    </location>
</feature>
<keyword evidence="1" id="KW-0694">RNA-binding</keyword>
<evidence type="ECO:0000259" key="3">
    <source>
        <dbReference type="PROSITE" id="PS50102"/>
    </source>
</evidence>
<evidence type="ECO:0000313" key="4">
    <source>
        <dbReference type="EMBL" id="CAK9072325.1"/>
    </source>
</evidence>
<dbReference type="InterPro" id="IPR012677">
    <property type="entry name" value="Nucleotide-bd_a/b_plait_sf"/>
</dbReference>
<dbReference type="InterPro" id="IPR037151">
    <property type="entry name" value="AlkB-like_sf"/>
</dbReference>
<evidence type="ECO:0000256" key="1">
    <source>
        <dbReference type="PROSITE-ProRule" id="PRU00176"/>
    </source>
</evidence>
<dbReference type="Gene3D" id="2.60.120.590">
    <property type="entry name" value="Alpha-ketoglutarate-dependent dioxygenase AlkB-like"/>
    <property type="match status" value="1"/>
</dbReference>
<dbReference type="InterPro" id="IPR027450">
    <property type="entry name" value="AlkB-like"/>
</dbReference>
<dbReference type="SUPFAM" id="SSF51197">
    <property type="entry name" value="Clavaminate synthase-like"/>
    <property type="match status" value="1"/>
</dbReference>
<evidence type="ECO:0000256" key="2">
    <source>
        <dbReference type="SAM" id="MobiDB-lite"/>
    </source>
</evidence>
<feature type="region of interest" description="Disordered" evidence="2">
    <location>
        <begin position="400"/>
        <end position="441"/>
    </location>
</feature>
<proteinExistence type="predicted"/>
<dbReference type="CDD" id="cd03801">
    <property type="entry name" value="GT4_PimA-like"/>
    <property type="match status" value="1"/>
</dbReference>
<name>A0ABP0P8E8_9DINO</name>
<dbReference type="Proteomes" id="UP001642484">
    <property type="component" value="Unassembled WGS sequence"/>
</dbReference>
<accession>A0ABP0P8E8</accession>
<dbReference type="PANTHER" id="PTHR12463">
    <property type="entry name" value="OXYGENASE-RELATED"/>
    <property type="match status" value="1"/>
</dbReference>
<gene>
    <name evidence="4" type="ORF">CCMP2556_LOCUS35579</name>
</gene>
<dbReference type="InterPro" id="IPR032857">
    <property type="entry name" value="ALKBH4"/>
</dbReference>
<dbReference type="PROSITE" id="PS50102">
    <property type="entry name" value="RRM"/>
    <property type="match status" value="2"/>
</dbReference>
<feature type="domain" description="RRM" evidence="3">
    <location>
        <begin position="135"/>
        <end position="209"/>
    </location>
</feature>
<reference evidence="4 5" key="1">
    <citation type="submission" date="2024-02" db="EMBL/GenBank/DDBJ databases">
        <authorList>
            <person name="Chen Y."/>
            <person name="Shah S."/>
            <person name="Dougan E. K."/>
            <person name="Thang M."/>
            <person name="Chan C."/>
        </authorList>
    </citation>
    <scope>NUCLEOTIDE SEQUENCE [LARGE SCALE GENOMIC DNA]</scope>
</reference>
<feature type="domain" description="RRM" evidence="3">
    <location>
        <begin position="7"/>
        <end position="83"/>
    </location>
</feature>
<dbReference type="SUPFAM" id="SSF54928">
    <property type="entry name" value="RNA-binding domain, RBD"/>
    <property type="match status" value="2"/>
</dbReference>
<feature type="compositionally biased region" description="Basic and acidic residues" evidence="2">
    <location>
        <begin position="296"/>
        <end position="314"/>
    </location>
</feature>
<dbReference type="Pfam" id="PF13692">
    <property type="entry name" value="Glyco_trans_1_4"/>
    <property type="match status" value="1"/>
</dbReference>